<evidence type="ECO:0000313" key="11">
    <source>
        <dbReference type="Proteomes" id="UP000007799"/>
    </source>
</evidence>
<name>F2U746_SALR5</name>
<dbReference type="eggNOG" id="ENOG502QRFI">
    <property type="taxonomic scope" value="Eukaryota"/>
</dbReference>
<feature type="region of interest" description="Disordered" evidence="8">
    <location>
        <begin position="693"/>
        <end position="750"/>
    </location>
</feature>
<dbReference type="KEGG" id="sre:PTSG_04284"/>
<evidence type="ECO:0000256" key="6">
    <source>
        <dbReference type="ARBA" id="ARBA00029555"/>
    </source>
</evidence>
<dbReference type="PANTHER" id="PTHR22455">
    <property type="entry name" value="CILIA- AND FLAGELLA-ASSOCIATED PROTEIN 91"/>
    <property type="match status" value="1"/>
</dbReference>
<evidence type="ECO:0000256" key="5">
    <source>
        <dbReference type="ARBA" id="ARBA00029468"/>
    </source>
</evidence>
<feature type="coiled-coil region" evidence="7">
    <location>
        <begin position="227"/>
        <end position="282"/>
    </location>
</feature>
<keyword evidence="2" id="KW-0963">Cytoplasm</keyword>
<organism evidence="11">
    <name type="scientific">Salpingoeca rosetta (strain ATCC 50818 / BSB-021)</name>
    <dbReference type="NCBI Taxonomy" id="946362"/>
    <lineage>
        <taxon>Eukaryota</taxon>
        <taxon>Choanoflagellata</taxon>
        <taxon>Craspedida</taxon>
        <taxon>Salpingoecidae</taxon>
        <taxon>Salpingoeca</taxon>
    </lineage>
</organism>
<dbReference type="EMBL" id="GL832963">
    <property type="protein sequence ID" value="EGD83678.1"/>
    <property type="molecule type" value="Genomic_DNA"/>
</dbReference>
<evidence type="ECO:0000256" key="4">
    <source>
        <dbReference type="ARBA" id="ARBA00023273"/>
    </source>
</evidence>
<feature type="coiled-coil region" evidence="7">
    <location>
        <begin position="497"/>
        <end position="595"/>
    </location>
</feature>
<reference evidence="10" key="1">
    <citation type="submission" date="2009-08" db="EMBL/GenBank/DDBJ databases">
        <title>Annotation of Salpingoeca rosetta.</title>
        <authorList>
            <consortium name="The Broad Institute Genome Sequencing Platform"/>
            <person name="Russ C."/>
            <person name="Cuomo C."/>
            <person name="Burger G."/>
            <person name="Gray M.W."/>
            <person name="Holland P.W.H."/>
            <person name="King N."/>
            <person name="Lang F.B.F."/>
            <person name="Roger A.J."/>
            <person name="Ruiz-Trillo I."/>
            <person name="Young S.K."/>
            <person name="Zeng Q."/>
            <person name="Gargeya S."/>
            <person name="Alvarado L."/>
            <person name="Berlin A."/>
            <person name="Chapman S.B."/>
            <person name="Chen Z."/>
            <person name="Freedman E."/>
            <person name="Gellesch M."/>
            <person name="Goldberg J."/>
            <person name="Griggs A."/>
            <person name="Gujja S."/>
            <person name="Heilman E."/>
            <person name="Heiman D."/>
            <person name="Howarth C."/>
            <person name="Mehta T."/>
            <person name="Neiman D."/>
            <person name="Pearson M."/>
            <person name="Roberts A."/>
            <person name="Saif S."/>
            <person name="Shea T."/>
            <person name="Shenoy N."/>
            <person name="Sisk P."/>
            <person name="Stolte C."/>
            <person name="Sykes S."/>
            <person name="White J."/>
            <person name="Yandava C."/>
            <person name="Haas B."/>
            <person name="Nusbaum C."/>
            <person name="Birren B."/>
        </authorList>
    </citation>
    <scope>NUCLEOTIDE SEQUENCE [LARGE SCALE GENOMIC DNA]</scope>
    <source>
        <strain evidence="10">ATCC 50818</strain>
    </source>
</reference>
<feature type="domain" description="CFAP91" evidence="9">
    <location>
        <begin position="157"/>
        <end position="309"/>
    </location>
</feature>
<dbReference type="Pfam" id="PF14738">
    <property type="entry name" value="CFAP91"/>
    <property type="match status" value="1"/>
</dbReference>
<dbReference type="InterPro" id="IPR032840">
    <property type="entry name" value="CFAP91_dom"/>
</dbReference>
<dbReference type="RefSeq" id="XP_004995182.1">
    <property type="nucleotide sequence ID" value="XM_004995125.1"/>
</dbReference>
<dbReference type="OrthoDB" id="567787at2759"/>
<evidence type="ECO:0000259" key="9">
    <source>
        <dbReference type="Pfam" id="PF14738"/>
    </source>
</evidence>
<evidence type="ECO:0000313" key="10">
    <source>
        <dbReference type="EMBL" id="EGD83678.1"/>
    </source>
</evidence>
<dbReference type="InParanoid" id="F2U746"/>
<sequence length="750" mass="85707">MASKTRTVTVKKPTGARRFDAVYDKDYYVSGERDHTRAMTQAMTRDAPTEPVPDSQNMFSDLRHFPRSTVKVGHQQALPEFVDTQHQTETRAMQAQADYEQAQPRGRDLFKYAHQPLTPVTSAFMDFNPLLRLDEGSSSAEQLPRELPPGTMVTTATQTDYRESATQTDPYTPEYTVRPGSAPEVLTLATLSYGYGLPAGLAEVEMIERARERRAWESQLPPADDAYRSVERARAMEEQELREWKHREDQIQQIQDERLQLLQQLVVELQEKKQMAQDEKLEKAYQQRQAALDRRRAKAELEGVMRLRKLARTRRNVEHSRERRNIVREYADTGSQTFAPAARTGAAARIAAQRKAPVRPRQLGSYDAIVDLEANLPRAITTPRIRTGSSKRQHGKSANARAKLKQTLERLDETFSMQRQGTLPVLPPIRSIEKVEKPKERPPTPEVNAPCEADQRKEQAVMLLQSLIRGRAAQNEMYEGKERRRDMITELRTTHALSKAQQEIKEKEKQDALKLRERQAVERRRRQLLDWVVTDVQAEQVGGTIDFLSKELVRLQEERRVHAFAMLAERERRLREAEEAGRRQQEEKQRALNDEVFRQVMDVHRGTLDSYLEDIIMESEEQVADEQARATVRERVSQINKVADEMHASGYDATEEGAAQITADLVSSFLLPEVEREAKRREVQRHQRRFLVAAHKMATEASSQTESKRRPQSSAAQQQQQQEDEGAETTTTDATTTADVDGGAAATSEA</sequence>
<keyword evidence="4" id="KW-0966">Cell projection</keyword>
<dbReference type="OMA" id="VQTMYRD"/>
<dbReference type="AlphaFoldDB" id="F2U746"/>
<dbReference type="PROSITE" id="PS50096">
    <property type="entry name" value="IQ"/>
    <property type="match status" value="1"/>
</dbReference>
<dbReference type="Proteomes" id="UP000007799">
    <property type="component" value="Unassembled WGS sequence"/>
</dbReference>
<keyword evidence="11" id="KW-1185">Reference proteome</keyword>
<dbReference type="FunCoup" id="F2U746">
    <property type="interactions" value="95"/>
</dbReference>
<comment type="subcellular location">
    <subcellularLocation>
        <location evidence="1">Cytoplasm</location>
        <location evidence="1">Cytoskeleton</location>
        <location evidence="1">Cilium axoneme</location>
    </subcellularLocation>
</comment>
<dbReference type="GeneID" id="16075762"/>
<evidence type="ECO:0000256" key="8">
    <source>
        <dbReference type="SAM" id="MobiDB-lite"/>
    </source>
</evidence>
<protein>
    <recommendedName>
        <fullName evidence="6">Cilia- and flagella-associated protein 91</fullName>
    </recommendedName>
</protein>
<evidence type="ECO:0000256" key="2">
    <source>
        <dbReference type="ARBA" id="ARBA00022490"/>
    </source>
</evidence>
<keyword evidence="7" id="KW-0175">Coiled coil</keyword>
<evidence type="ECO:0000256" key="3">
    <source>
        <dbReference type="ARBA" id="ARBA00023212"/>
    </source>
</evidence>
<accession>F2U746</accession>
<evidence type="ECO:0000256" key="1">
    <source>
        <dbReference type="ARBA" id="ARBA00004430"/>
    </source>
</evidence>
<comment type="similarity">
    <text evidence="5">Belongs to the CFAP91 family.</text>
</comment>
<gene>
    <name evidence="10" type="ORF">PTSG_04284</name>
</gene>
<keyword evidence="3" id="KW-0206">Cytoskeleton</keyword>
<dbReference type="PANTHER" id="PTHR22455:SF10">
    <property type="entry name" value="CILIA- AND FLAGELLA-ASSOCIATED PROTEIN 91"/>
    <property type="match status" value="1"/>
</dbReference>
<dbReference type="InterPro" id="IPR026720">
    <property type="entry name" value="CFAP91"/>
</dbReference>
<evidence type="ECO:0000256" key="7">
    <source>
        <dbReference type="SAM" id="Coils"/>
    </source>
</evidence>
<dbReference type="STRING" id="946362.F2U746"/>
<proteinExistence type="inferred from homology"/>
<feature type="compositionally biased region" description="Low complexity" evidence="8">
    <location>
        <begin position="728"/>
        <end position="750"/>
    </location>
</feature>
<dbReference type="GO" id="GO:0005930">
    <property type="term" value="C:axoneme"/>
    <property type="evidence" value="ECO:0007669"/>
    <property type="project" value="UniProtKB-SubCell"/>
</dbReference>